<reference evidence="1" key="1">
    <citation type="submission" date="2023-05" db="EMBL/GenBank/DDBJ databases">
        <authorList>
            <consortium name="ELIXIR-Norway"/>
        </authorList>
    </citation>
    <scope>NUCLEOTIDE SEQUENCE</scope>
</reference>
<evidence type="ECO:0000313" key="1">
    <source>
        <dbReference type="EMBL" id="CAI9703711.1"/>
    </source>
</evidence>
<dbReference type="Proteomes" id="UP001162501">
    <property type="component" value="Chromosome 26"/>
</dbReference>
<sequence>MRPWSLSAWSPSAASGGKPVHRMNEAAIHGDGPGPQPSPDAAEVLKIVKIGKTVPKGNKTKQTSCW</sequence>
<evidence type="ECO:0000313" key="2">
    <source>
        <dbReference type="Proteomes" id="UP001162501"/>
    </source>
</evidence>
<dbReference type="EMBL" id="OX596110">
    <property type="protein sequence ID" value="CAI9703711.1"/>
    <property type="molecule type" value="Genomic_DNA"/>
</dbReference>
<gene>
    <name evidence="1" type="ORF">MRATA1EN3_LOCUS14924</name>
</gene>
<name>A0ACB0EUQ1_RANTA</name>
<protein>
    <submittedName>
        <fullName evidence="1">Uncharacterized protein</fullName>
    </submittedName>
</protein>
<organism evidence="1 2">
    <name type="scientific">Rangifer tarandus platyrhynchus</name>
    <name type="common">Svalbard reindeer</name>
    <dbReference type="NCBI Taxonomy" id="3082113"/>
    <lineage>
        <taxon>Eukaryota</taxon>
        <taxon>Metazoa</taxon>
        <taxon>Chordata</taxon>
        <taxon>Craniata</taxon>
        <taxon>Vertebrata</taxon>
        <taxon>Euteleostomi</taxon>
        <taxon>Mammalia</taxon>
        <taxon>Eutheria</taxon>
        <taxon>Laurasiatheria</taxon>
        <taxon>Artiodactyla</taxon>
        <taxon>Ruminantia</taxon>
        <taxon>Pecora</taxon>
        <taxon>Cervidae</taxon>
        <taxon>Odocoileinae</taxon>
        <taxon>Rangifer</taxon>
    </lineage>
</organism>
<accession>A0ACB0EUQ1</accession>
<proteinExistence type="predicted"/>